<feature type="transmembrane region" description="Helical" evidence="6">
    <location>
        <begin position="58"/>
        <end position="78"/>
    </location>
</feature>
<gene>
    <name evidence="7" type="ORF">OIDMADRAFT_46201</name>
</gene>
<feature type="transmembrane region" description="Helical" evidence="6">
    <location>
        <begin position="159"/>
        <end position="179"/>
    </location>
</feature>
<feature type="transmembrane region" description="Helical" evidence="6">
    <location>
        <begin position="223"/>
        <end position="243"/>
    </location>
</feature>
<dbReference type="GO" id="GO:0015123">
    <property type="term" value="F:acetate transmembrane transporter activity"/>
    <property type="evidence" value="ECO:0007669"/>
    <property type="project" value="TreeGrafter"/>
</dbReference>
<dbReference type="PANTHER" id="PTHR31123:SF6">
    <property type="entry name" value="MEMBRANE AMMONIUM TRANSPORTER (ATO3), PUTATIVE (AFU_ORTHOLOGUE AFUA_5G01140)-RELATED"/>
    <property type="match status" value="1"/>
</dbReference>
<dbReference type="PANTHER" id="PTHR31123">
    <property type="entry name" value="ACCUMULATION OF DYADS PROTEIN 2-RELATED"/>
    <property type="match status" value="1"/>
</dbReference>
<keyword evidence="5 6" id="KW-0472">Membrane</keyword>
<evidence type="ECO:0000256" key="6">
    <source>
        <dbReference type="SAM" id="Phobius"/>
    </source>
</evidence>
<dbReference type="Pfam" id="PF01184">
    <property type="entry name" value="Gpr1_Fun34_YaaH"/>
    <property type="match status" value="1"/>
</dbReference>
<evidence type="ECO:0008006" key="9">
    <source>
        <dbReference type="Google" id="ProtNLM"/>
    </source>
</evidence>
<evidence type="ECO:0000313" key="7">
    <source>
        <dbReference type="EMBL" id="KIM93605.1"/>
    </source>
</evidence>
<comment type="subcellular location">
    <subcellularLocation>
        <location evidence="1">Membrane</location>
        <topology evidence="1">Multi-pass membrane protein</topology>
    </subcellularLocation>
</comment>
<evidence type="ECO:0000313" key="8">
    <source>
        <dbReference type="Proteomes" id="UP000054321"/>
    </source>
</evidence>
<keyword evidence="4 6" id="KW-1133">Transmembrane helix</keyword>
<dbReference type="HOGENOM" id="CLU_051062_4_0_1"/>
<dbReference type="AlphaFoldDB" id="A0A0C3GBR7"/>
<evidence type="ECO:0000256" key="2">
    <source>
        <dbReference type="ARBA" id="ARBA00005587"/>
    </source>
</evidence>
<dbReference type="STRING" id="913774.A0A0C3GBR7"/>
<dbReference type="InterPro" id="IPR051633">
    <property type="entry name" value="AceTr"/>
</dbReference>
<dbReference type="InParanoid" id="A0A0C3GBR7"/>
<sequence length="294" mass="31775">MTSDIRKNSEPILTDVLRNVNIAEKILIPIPQDTFQELYSSLKLPNSGKLGKKFGDPVPVGLMGFLLSAAPRACSLLGLRGAGGNGGAILPVYIFFGGLMLLLAGVGEWILGDTFYSVAFFTYGAFWVVEGTTLMPFFAVGVNYSPTGDNLQGEATSSFYATTGFFYVFITILSAVYLVCALRTNITLVIGLIVLILDFSLIAGINFQVALGNLDIAARLQTGAGVLTWLLCLPIGIVFMAHVMEAVDFPFTIPLGDLRMVIIGKNQKVRLRRSEQTKSGTSDWVTTEPVEDKV</sequence>
<dbReference type="OrthoDB" id="3648309at2759"/>
<name>A0A0C3GBR7_OIDMZ</name>
<keyword evidence="3 6" id="KW-0812">Transmembrane</keyword>
<evidence type="ECO:0000256" key="3">
    <source>
        <dbReference type="ARBA" id="ARBA00022692"/>
    </source>
</evidence>
<dbReference type="GO" id="GO:0005886">
    <property type="term" value="C:plasma membrane"/>
    <property type="evidence" value="ECO:0007669"/>
    <property type="project" value="TreeGrafter"/>
</dbReference>
<proteinExistence type="inferred from homology"/>
<dbReference type="Proteomes" id="UP000054321">
    <property type="component" value="Unassembled WGS sequence"/>
</dbReference>
<dbReference type="EMBL" id="KN832894">
    <property type="protein sequence ID" value="KIM93605.1"/>
    <property type="molecule type" value="Genomic_DNA"/>
</dbReference>
<dbReference type="InterPro" id="IPR000791">
    <property type="entry name" value="Gpr1/Fun34/SatP-like"/>
</dbReference>
<keyword evidence="8" id="KW-1185">Reference proteome</keyword>
<feature type="transmembrane region" description="Helical" evidence="6">
    <location>
        <begin position="118"/>
        <end position="139"/>
    </location>
</feature>
<organism evidence="7 8">
    <name type="scientific">Oidiodendron maius (strain Zn)</name>
    <dbReference type="NCBI Taxonomy" id="913774"/>
    <lineage>
        <taxon>Eukaryota</taxon>
        <taxon>Fungi</taxon>
        <taxon>Dikarya</taxon>
        <taxon>Ascomycota</taxon>
        <taxon>Pezizomycotina</taxon>
        <taxon>Leotiomycetes</taxon>
        <taxon>Leotiomycetes incertae sedis</taxon>
        <taxon>Myxotrichaceae</taxon>
        <taxon>Oidiodendron</taxon>
    </lineage>
</organism>
<accession>A0A0C3GBR7</accession>
<comment type="similarity">
    <text evidence="2">Belongs to the acetate uptake transporter (AceTr) (TC 2.A.96) family.</text>
</comment>
<feature type="transmembrane region" description="Helical" evidence="6">
    <location>
        <begin position="186"/>
        <end position="211"/>
    </location>
</feature>
<evidence type="ECO:0000256" key="1">
    <source>
        <dbReference type="ARBA" id="ARBA00004141"/>
    </source>
</evidence>
<evidence type="ECO:0000256" key="4">
    <source>
        <dbReference type="ARBA" id="ARBA00022989"/>
    </source>
</evidence>
<evidence type="ECO:0000256" key="5">
    <source>
        <dbReference type="ARBA" id="ARBA00023136"/>
    </source>
</evidence>
<reference evidence="8" key="2">
    <citation type="submission" date="2015-01" db="EMBL/GenBank/DDBJ databases">
        <title>Evolutionary Origins and Diversification of the Mycorrhizal Mutualists.</title>
        <authorList>
            <consortium name="DOE Joint Genome Institute"/>
            <consortium name="Mycorrhizal Genomics Consortium"/>
            <person name="Kohler A."/>
            <person name="Kuo A."/>
            <person name="Nagy L.G."/>
            <person name="Floudas D."/>
            <person name="Copeland A."/>
            <person name="Barry K.W."/>
            <person name="Cichocki N."/>
            <person name="Veneault-Fourrey C."/>
            <person name="LaButti K."/>
            <person name="Lindquist E.A."/>
            <person name="Lipzen A."/>
            <person name="Lundell T."/>
            <person name="Morin E."/>
            <person name="Murat C."/>
            <person name="Riley R."/>
            <person name="Ohm R."/>
            <person name="Sun H."/>
            <person name="Tunlid A."/>
            <person name="Henrissat B."/>
            <person name="Grigoriev I.V."/>
            <person name="Hibbett D.S."/>
            <person name="Martin F."/>
        </authorList>
    </citation>
    <scope>NUCLEOTIDE SEQUENCE [LARGE SCALE GENOMIC DNA]</scope>
    <source>
        <strain evidence="8">Zn</strain>
    </source>
</reference>
<feature type="transmembrane region" description="Helical" evidence="6">
    <location>
        <begin position="90"/>
        <end position="111"/>
    </location>
</feature>
<protein>
    <recommendedName>
        <fullName evidence="9">GPR1/FUN34/YaaH-class plasma membrane protein</fullName>
    </recommendedName>
</protein>
<reference evidence="7 8" key="1">
    <citation type="submission" date="2014-04" db="EMBL/GenBank/DDBJ databases">
        <authorList>
            <consortium name="DOE Joint Genome Institute"/>
            <person name="Kuo A."/>
            <person name="Martino E."/>
            <person name="Perotto S."/>
            <person name="Kohler A."/>
            <person name="Nagy L.G."/>
            <person name="Floudas D."/>
            <person name="Copeland A."/>
            <person name="Barry K.W."/>
            <person name="Cichocki N."/>
            <person name="Veneault-Fourrey C."/>
            <person name="LaButti K."/>
            <person name="Lindquist E.A."/>
            <person name="Lipzen A."/>
            <person name="Lundell T."/>
            <person name="Morin E."/>
            <person name="Murat C."/>
            <person name="Sun H."/>
            <person name="Tunlid A."/>
            <person name="Henrissat B."/>
            <person name="Grigoriev I.V."/>
            <person name="Hibbett D.S."/>
            <person name="Martin F."/>
            <person name="Nordberg H.P."/>
            <person name="Cantor M.N."/>
            <person name="Hua S.X."/>
        </authorList>
    </citation>
    <scope>NUCLEOTIDE SEQUENCE [LARGE SCALE GENOMIC DNA]</scope>
    <source>
        <strain evidence="7 8">Zn</strain>
    </source>
</reference>